<dbReference type="InterPro" id="IPR007848">
    <property type="entry name" value="Small_mtfrase_dom"/>
</dbReference>
<dbReference type="EMBL" id="JACETM010000005">
    <property type="protein sequence ID" value="MBA4723807.1"/>
    <property type="molecule type" value="Genomic_DNA"/>
</dbReference>
<proteinExistence type="predicted"/>
<keyword evidence="4" id="KW-0949">S-adenosyl-L-methionine</keyword>
<accession>A0A838YG13</accession>
<name>A0A838YG13_9GAMM</name>
<dbReference type="SUPFAM" id="SSF53335">
    <property type="entry name" value="S-adenosyl-L-methionine-dependent methyltransferases"/>
    <property type="match status" value="1"/>
</dbReference>
<dbReference type="AlphaFoldDB" id="A0A838YG13"/>
<dbReference type="PANTHER" id="PTHR18895:SF74">
    <property type="entry name" value="MTRF1L RELEASE FACTOR GLUTAMINE METHYLTRANSFERASE"/>
    <property type="match status" value="1"/>
</dbReference>
<dbReference type="GO" id="GO:0032259">
    <property type="term" value="P:methylation"/>
    <property type="evidence" value="ECO:0007669"/>
    <property type="project" value="UniProtKB-KW"/>
</dbReference>
<dbReference type="InterPro" id="IPR004556">
    <property type="entry name" value="HemK-like"/>
</dbReference>
<dbReference type="NCBIfam" id="TIGR00536">
    <property type="entry name" value="hemK_fam"/>
    <property type="match status" value="1"/>
</dbReference>
<evidence type="ECO:0000313" key="8">
    <source>
        <dbReference type="Proteomes" id="UP000585327"/>
    </source>
</evidence>
<dbReference type="InterPro" id="IPR019874">
    <property type="entry name" value="RF_methyltr_PrmC"/>
</dbReference>
<protein>
    <recommendedName>
        <fullName evidence="1">peptide chain release factor N(5)-glutamine methyltransferase</fullName>
        <ecNumber evidence="1">2.1.1.297</ecNumber>
    </recommendedName>
</protein>
<dbReference type="Pfam" id="PF05175">
    <property type="entry name" value="MTS"/>
    <property type="match status" value="1"/>
</dbReference>
<dbReference type="InterPro" id="IPR002052">
    <property type="entry name" value="DNA_methylase_N6_adenine_CS"/>
</dbReference>
<dbReference type="InterPro" id="IPR029063">
    <property type="entry name" value="SAM-dependent_MTases_sf"/>
</dbReference>
<feature type="domain" description="Methyltransferase small" evidence="6">
    <location>
        <begin position="97"/>
        <end position="193"/>
    </location>
</feature>
<comment type="caution">
    <text evidence="7">The sequence shown here is derived from an EMBL/GenBank/DDBJ whole genome shotgun (WGS) entry which is preliminary data.</text>
</comment>
<keyword evidence="3 7" id="KW-0808">Transferase</keyword>
<dbReference type="EC" id="2.1.1.297" evidence="1"/>
<dbReference type="NCBIfam" id="TIGR03534">
    <property type="entry name" value="RF_mod_PrmC"/>
    <property type="match status" value="1"/>
</dbReference>
<evidence type="ECO:0000256" key="1">
    <source>
        <dbReference type="ARBA" id="ARBA00012771"/>
    </source>
</evidence>
<evidence type="ECO:0000256" key="2">
    <source>
        <dbReference type="ARBA" id="ARBA00022603"/>
    </source>
</evidence>
<dbReference type="PROSITE" id="PS00092">
    <property type="entry name" value="N6_MTASE"/>
    <property type="match status" value="1"/>
</dbReference>
<dbReference type="GO" id="GO:0003676">
    <property type="term" value="F:nucleic acid binding"/>
    <property type="evidence" value="ECO:0007669"/>
    <property type="project" value="InterPro"/>
</dbReference>
<comment type="catalytic activity">
    <reaction evidence="5">
        <text>L-glutaminyl-[peptide chain release factor] + S-adenosyl-L-methionine = N(5)-methyl-L-glutaminyl-[peptide chain release factor] + S-adenosyl-L-homocysteine + H(+)</text>
        <dbReference type="Rhea" id="RHEA:42896"/>
        <dbReference type="Rhea" id="RHEA-COMP:10271"/>
        <dbReference type="Rhea" id="RHEA-COMP:10272"/>
        <dbReference type="ChEBI" id="CHEBI:15378"/>
        <dbReference type="ChEBI" id="CHEBI:30011"/>
        <dbReference type="ChEBI" id="CHEBI:57856"/>
        <dbReference type="ChEBI" id="CHEBI:59789"/>
        <dbReference type="ChEBI" id="CHEBI:61891"/>
        <dbReference type="EC" id="2.1.1.297"/>
    </reaction>
</comment>
<dbReference type="CDD" id="cd02440">
    <property type="entry name" value="AdoMet_MTases"/>
    <property type="match status" value="1"/>
</dbReference>
<reference evidence="7 8" key="1">
    <citation type="submission" date="2020-06" db="EMBL/GenBank/DDBJ databases">
        <title>Dysbiosis in marine aquaculture revealed through microbiome analysis: reverse ecology for environmental sustainability.</title>
        <authorList>
            <person name="Haro-Moreno J.M."/>
            <person name="Coutinho F.H."/>
            <person name="Zaragoza-Solas A."/>
            <person name="Picazo A."/>
            <person name="Almagro-Moreno S."/>
            <person name="Lopez-Perez M."/>
        </authorList>
    </citation>
    <scope>NUCLEOTIDE SEQUENCE [LARGE SCALE GENOMIC DNA]</scope>
    <source>
        <strain evidence="7">MCMED-G42</strain>
    </source>
</reference>
<evidence type="ECO:0000256" key="4">
    <source>
        <dbReference type="ARBA" id="ARBA00022691"/>
    </source>
</evidence>
<dbReference type="GO" id="GO:0102559">
    <property type="term" value="F:peptide chain release factor N(5)-glutamine methyltransferase activity"/>
    <property type="evidence" value="ECO:0007669"/>
    <property type="project" value="UniProtKB-EC"/>
</dbReference>
<evidence type="ECO:0000313" key="7">
    <source>
        <dbReference type="EMBL" id="MBA4723807.1"/>
    </source>
</evidence>
<evidence type="ECO:0000259" key="6">
    <source>
        <dbReference type="Pfam" id="PF05175"/>
    </source>
</evidence>
<gene>
    <name evidence="7" type="primary">prmC</name>
    <name evidence="7" type="ORF">H2021_01180</name>
</gene>
<dbReference type="Gene3D" id="3.40.50.150">
    <property type="entry name" value="Vaccinia Virus protein VP39"/>
    <property type="match status" value="1"/>
</dbReference>
<evidence type="ECO:0000256" key="3">
    <source>
        <dbReference type="ARBA" id="ARBA00022679"/>
    </source>
</evidence>
<evidence type="ECO:0000256" key="5">
    <source>
        <dbReference type="ARBA" id="ARBA00048391"/>
    </source>
</evidence>
<sequence>MYINLKSLKEDVSKRLRGSDDAFNGLMHFLKYKLNLDTRKLYMNESVPVDNFVLNQIESFFKLKKDNIPNDYIIGSSSFYGREFFVDNRVLIPRPETELMVNYFIEENIFGNKVILDAGTGSGCIGISLAYIDNNFDIFISDKFMDPLSVAVSNIKKHKCHNITPIQMSWGSAIKENSVDYIVCNPPYIKKHDPHLNDLKHEPITALIAEKNGLNDIDLICKDAYLILKDGGKIVMEHGYDQADEVNNIFCNNLLKPENTITDYHGHVRISIASK</sequence>
<dbReference type="Gene3D" id="1.10.8.10">
    <property type="entry name" value="DNA helicase RuvA subunit, C-terminal domain"/>
    <property type="match status" value="1"/>
</dbReference>
<dbReference type="PANTHER" id="PTHR18895">
    <property type="entry name" value="HEMK METHYLTRANSFERASE"/>
    <property type="match status" value="1"/>
</dbReference>
<keyword evidence="2 7" id="KW-0489">Methyltransferase</keyword>
<dbReference type="InterPro" id="IPR050320">
    <property type="entry name" value="N5-glutamine_MTase"/>
</dbReference>
<dbReference type="Proteomes" id="UP000585327">
    <property type="component" value="Unassembled WGS sequence"/>
</dbReference>
<organism evidence="7 8">
    <name type="scientific">SAR86 cluster bacterium</name>
    <dbReference type="NCBI Taxonomy" id="2030880"/>
    <lineage>
        <taxon>Bacteria</taxon>
        <taxon>Pseudomonadati</taxon>
        <taxon>Pseudomonadota</taxon>
        <taxon>Gammaproteobacteria</taxon>
        <taxon>SAR86 cluster</taxon>
    </lineage>
</organism>